<keyword evidence="5 6" id="KW-0472">Membrane</keyword>
<feature type="transmembrane region" description="Helical" evidence="6">
    <location>
        <begin position="63"/>
        <end position="82"/>
    </location>
</feature>
<feature type="transmembrane region" description="Helical" evidence="6">
    <location>
        <begin position="370"/>
        <end position="389"/>
    </location>
</feature>
<sequence>MLQRPQGTHIAHRSTSAMQQLDSNALILLFTVYYFVEQCLRLVVKSTNEPFYSALRASRKDMVFFGIAMGLLISLASTPSCIRGAWSAWNAVVPGREEPLWVLDDDAKICVTARAILWVSELNRLDLYPLYVVHHTGSIISLLSFLYFQWPTLLFLVIFGTLGSEVPGDLLWMLSAYIDSKESAPPDLVEFKTRLNMFNVAQYALVRGGGILLVAWILLYSPAGLRTRSILMQAHAWTLLSMYAAFCAVYVFRQYSNIRARRLSRPPSPTHIPMELDGPAPRSMQLRIPTRPAIIVVPYGVLMGLGFAALVFTTLTIAPASKTESLLLSHALGITISLAIFCARMFSLVMEDGIRNFVAQPLRTFFRPGFWLHGGLFGAAVGTVIAYRAGYVPNFSIYAASLAIGLPLYETFSRLGCHTYGCCYGCPVDMINGVPSTRSHLLWRMLPYSPVTYDHPSDYAATRAEPKLLHQPLLPIQLISATAFFLLFALVSLPVAVHVSPEFAGAVTLAAHAAVRLLTETCRADFRGQINGSMSSTGKMAVLQGFAGFAAVAYILFFENDFRAAHFANWSHVLNDGRLSASSLAVVVGTVVYGVHIEEIGRWVPENDFAPQPVQRSVDKK</sequence>
<dbReference type="PANTHER" id="PTHR30589:SF0">
    <property type="entry name" value="PHOSPHATIDYLGLYCEROL--PROLIPOPROTEIN DIACYLGLYCERYL TRANSFERASE"/>
    <property type="match status" value="1"/>
</dbReference>
<keyword evidence="1" id="KW-1003">Cell membrane</keyword>
<organism evidence="7 8">
    <name type="scientific">Favolaschia claudopus</name>
    <dbReference type="NCBI Taxonomy" id="2862362"/>
    <lineage>
        <taxon>Eukaryota</taxon>
        <taxon>Fungi</taxon>
        <taxon>Dikarya</taxon>
        <taxon>Basidiomycota</taxon>
        <taxon>Agaricomycotina</taxon>
        <taxon>Agaricomycetes</taxon>
        <taxon>Agaricomycetidae</taxon>
        <taxon>Agaricales</taxon>
        <taxon>Marasmiineae</taxon>
        <taxon>Mycenaceae</taxon>
        <taxon>Favolaschia</taxon>
    </lineage>
</organism>
<evidence type="ECO:0000313" key="8">
    <source>
        <dbReference type="Proteomes" id="UP001362999"/>
    </source>
</evidence>
<proteinExistence type="predicted"/>
<reference evidence="7 8" key="1">
    <citation type="journal article" date="2024" name="J Genomics">
        <title>Draft genome sequencing and assembly of Favolaschia claudopus CIRM-BRFM 2984 isolated from oak limbs.</title>
        <authorList>
            <person name="Navarro D."/>
            <person name="Drula E."/>
            <person name="Chaduli D."/>
            <person name="Cazenave R."/>
            <person name="Ahrendt S."/>
            <person name="Wang J."/>
            <person name="Lipzen A."/>
            <person name="Daum C."/>
            <person name="Barry K."/>
            <person name="Grigoriev I.V."/>
            <person name="Favel A."/>
            <person name="Rosso M.N."/>
            <person name="Martin F."/>
        </authorList>
    </citation>
    <scope>NUCLEOTIDE SEQUENCE [LARGE SCALE GENOMIC DNA]</scope>
    <source>
        <strain evidence="7 8">CIRM-BRFM 2984</strain>
    </source>
</reference>
<dbReference type="Proteomes" id="UP001362999">
    <property type="component" value="Unassembled WGS sequence"/>
</dbReference>
<feature type="transmembrane region" description="Helical" evidence="6">
    <location>
        <begin position="21"/>
        <end position="43"/>
    </location>
</feature>
<dbReference type="Pfam" id="PF01790">
    <property type="entry name" value="LGT"/>
    <property type="match status" value="1"/>
</dbReference>
<dbReference type="EMBL" id="JAWWNJ010000082">
    <property type="protein sequence ID" value="KAK7001670.1"/>
    <property type="molecule type" value="Genomic_DNA"/>
</dbReference>
<gene>
    <name evidence="7" type="ORF">R3P38DRAFT_1782895</name>
</gene>
<feature type="transmembrane region" description="Helical" evidence="6">
    <location>
        <begin position="395"/>
        <end position="412"/>
    </location>
</feature>
<keyword evidence="4 6" id="KW-1133">Transmembrane helix</keyword>
<feature type="transmembrane region" description="Helical" evidence="6">
    <location>
        <begin position="230"/>
        <end position="252"/>
    </location>
</feature>
<comment type="caution">
    <text evidence="7">The sequence shown here is derived from an EMBL/GenBank/DDBJ whole genome shotgun (WGS) entry which is preliminary data.</text>
</comment>
<feature type="transmembrane region" description="Helical" evidence="6">
    <location>
        <begin position="540"/>
        <end position="557"/>
    </location>
</feature>
<protein>
    <submittedName>
        <fullName evidence="7">Prolipo protein diacylglyceryl transferase-domain-containing protein</fullName>
    </submittedName>
</protein>
<feature type="transmembrane region" description="Helical" evidence="6">
    <location>
        <begin position="473"/>
        <end position="497"/>
    </location>
</feature>
<evidence type="ECO:0000256" key="2">
    <source>
        <dbReference type="ARBA" id="ARBA00022679"/>
    </source>
</evidence>
<evidence type="ECO:0000256" key="3">
    <source>
        <dbReference type="ARBA" id="ARBA00022692"/>
    </source>
</evidence>
<feature type="transmembrane region" description="Helical" evidence="6">
    <location>
        <begin position="327"/>
        <end position="349"/>
    </location>
</feature>
<evidence type="ECO:0000313" key="7">
    <source>
        <dbReference type="EMBL" id="KAK7001670.1"/>
    </source>
</evidence>
<feature type="transmembrane region" description="Helical" evidence="6">
    <location>
        <begin position="292"/>
        <end position="315"/>
    </location>
</feature>
<keyword evidence="8" id="KW-1185">Reference proteome</keyword>
<dbReference type="GO" id="GO:0005886">
    <property type="term" value="C:plasma membrane"/>
    <property type="evidence" value="ECO:0007669"/>
    <property type="project" value="InterPro"/>
</dbReference>
<evidence type="ECO:0000256" key="6">
    <source>
        <dbReference type="SAM" id="Phobius"/>
    </source>
</evidence>
<feature type="transmembrane region" description="Helical" evidence="6">
    <location>
        <begin position="195"/>
        <end position="218"/>
    </location>
</feature>
<dbReference type="GO" id="GO:0042158">
    <property type="term" value="P:lipoprotein biosynthetic process"/>
    <property type="evidence" value="ECO:0007669"/>
    <property type="project" value="InterPro"/>
</dbReference>
<keyword evidence="2 7" id="KW-0808">Transferase</keyword>
<accession>A0AAW0A703</accession>
<dbReference type="PANTHER" id="PTHR30589">
    <property type="entry name" value="PROLIPOPROTEIN DIACYLGLYCERYL TRANSFERASE"/>
    <property type="match status" value="1"/>
</dbReference>
<dbReference type="GO" id="GO:0008961">
    <property type="term" value="F:phosphatidylglycerol-prolipoprotein diacylglyceryl transferase activity"/>
    <property type="evidence" value="ECO:0007669"/>
    <property type="project" value="InterPro"/>
</dbReference>
<dbReference type="InterPro" id="IPR001640">
    <property type="entry name" value="Lgt"/>
</dbReference>
<name>A0AAW0A703_9AGAR</name>
<evidence type="ECO:0000256" key="5">
    <source>
        <dbReference type="ARBA" id="ARBA00023136"/>
    </source>
</evidence>
<keyword evidence="3 6" id="KW-0812">Transmembrane</keyword>
<evidence type="ECO:0000256" key="4">
    <source>
        <dbReference type="ARBA" id="ARBA00022989"/>
    </source>
</evidence>
<evidence type="ECO:0000256" key="1">
    <source>
        <dbReference type="ARBA" id="ARBA00022475"/>
    </source>
</evidence>
<dbReference type="AlphaFoldDB" id="A0AAW0A703"/>